<dbReference type="RefSeq" id="WP_135706707.1">
    <property type="nucleotide sequence ID" value="NZ_CP038636.1"/>
</dbReference>
<protein>
    <submittedName>
        <fullName evidence="1">Uncharacterized protein</fullName>
    </submittedName>
</protein>
<dbReference type="AlphaFoldDB" id="A0A4P7LI45"/>
<proteinExistence type="predicted"/>
<organism evidence="1 2">
    <name type="scientific">Cupriavidus oxalaticus</name>
    <dbReference type="NCBI Taxonomy" id="96344"/>
    <lineage>
        <taxon>Bacteria</taxon>
        <taxon>Pseudomonadati</taxon>
        <taxon>Pseudomonadota</taxon>
        <taxon>Betaproteobacteria</taxon>
        <taxon>Burkholderiales</taxon>
        <taxon>Burkholderiaceae</taxon>
        <taxon>Cupriavidus</taxon>
    </lineage>
</organism>
<dbReference type="KEGG" id="cox:E0W60_30985"/>
<dbReference type="Proteomes" id="UP000295294">
    <property type="component" value="Plasmid unnamed1"/>
</dbReference>
<sequence length="113" mass="12752">MTITLNFNEALAGLNFISNRTFKTKEPAERRVYTLRLIERLLDHLDSQAREAADSEDFYLRRALARCADGAYEEAVDFAFRAAEVGSTPVYYAGYCNWVSRPTLSLPAQAIVP</sequence>
<reference evidence="1 2" key="1">
    <citation type="submission" date="2019-03" db="EMBL/GenBank/DDBJ databases">
        <title>Efficiently degradation of phenoxyalkanoic acid herbicides by Cupriavidus oxalaticus strain X32.</title>
        <authorList>
            <person name="Sheng X."/>
        </authorList>
    </citation>
    <scope>NUCLEOTIDE SEQUENCE [LARGE SCALE GENOMIC DNA]</scope>
    <source>
        <strain evidence="1 2">X32</strain>
        <plasmid evidence="1 2">unnamed1</plasmid>
    </source>
</reference>
<dbReference type="EMBL" id="CP038636">
    <property type="protein sequence ID" value="QBY55465.1"/>
    <property type="molecule type" value="Genomic_DNA"/>
</dbReference>
<keyword evidence="1" id="KW-0614">Plasmid</keyword>
<geneLocation type="plasmid" evidence="1">
    <name>unnamed1</name>
</geneLocation>
<evidence type="ECO:0000313" key="1">
    <source>
        <dbReference type="EMBL" id="QBY55465.1"/>
    </source>
</evidence>
<gene>
    <name evidence="1" type="ORF">E0W60_30985</name>
</gene>
<name>A0A4P7LI45_9BURK</name>
<accession>A0A4P7LI45</accession>
<evidence type="ECO:0000313" key="2">
    <source>
        <dbReference type="Proteomes" id="UP000295294"/>
    </source>
</evidence>